<gene>
    <name evidence="2" type="primary">spsA</name>
    <name evidence="2" type="ORF">ERS852423_02169</name>
</gene>
<feature type="domain" description="Glycosyltransferase 2-like" evidence="1">
    <location>
        <begin position="5"/>
        <end position="168"/>
    </location>
</feature>
<dbReference type="PANTHER" id="PTHR22916">
    <property type="entry name" value="GLYCOSYLTRANSFERASE"/>
    <property type="match status" value="1"/>
</dbReference>
<dbReference type="Proteomes" id="UP000095439">
    <property type="component" value="Unassembled WGS sequence"/>
</dbReference>
<dbReference type="SUPFAM" id="SSF53448">
    <property type="entry name" value="Nucleotide-diphospho-sugar transferases"/>
    <property type="match status" value="1"/>
</dbReference>
<dbReference type="RefSeq" id="WP_055181861.1">
    <property type="nucleotide sequence ID" value="NZ_CABIWY010000010.1"/>
</dbReference>
<dbReference type="Pfam" id="PF00535">
    <property type="entry name" value="Glycos_transf_2"/>
    <property type="match status" value="1"/>
</dbReference>
<dbReference type="AlphaFoldDB" id="A0A174C0A6"/>
<accession>A0A174C0A6</accession>
<dbReference type="InterPro" id="IPR029044">
    <property type="entry name" value="Nucleotide-diphossugar_trans"/>
</dbReference>
<sequence length="307" mass="36542">MTEVSVIMSTYKEPENQLRRSIESILNQTYKAFEYIIILDNPDNSDHIRIIKEYQQKDNRIQFHINEKNQGLTYSLNRGLSYANGKYICRMDADDISVPERLQWQKEHLEKCNVDLIGGITQVIDEEEKVIYSIKKIPANPDKIKKCIRYNQVVPHPTWFGRKEMFEHLNGYRKIPLCEDYDFTLRALLKGYRVSNLNKVVLQYRMTSQSISRNNLFEQFLYAKYITCSYKKGKIADVEKAKQYVTEKNSSKKAEKYLKANVRFNELLNDIEQKRYIHFFVDGVRFTFTSKEYLEKVYRFFMVSINS</sequence>
<evidence type="ECO:0000313" key="2">
    <source>
        <dbReference type="EMBL" id="CUO06363.1"/>
    </source>
</evidence>
<name>A0A174C0A6_9FIRM</name>
<dbReference type="InterPro" id="IPR001173">
    <property type="entry name" value="Glyco_trans_2-like"/>
</dbReference>
<dbReference type="Gene3D" id="3.90.550.10">
    <property type="entry name" value="Spore Coat Polysaccharide Biosynthesis Protein SpsA, Chain A"/>
    <property type="match status" value="1"/>
</dbReference>
<evidence type="ECO:0000259" key="1">
    <source>
        <dbReference type="Pfam" id="PF00535"/>
    </source>
</evidence>
<reference evidence="2 3" key="1">
    <citation type="submission" date="2015-09" db="EMBL/GenBank/DDBJ databases">
        <authorList>
            <consortium name="Pathogen Informatics"/>
        </authorList>
    </citation>
    <scope>NUCLEOTIDE SEQUENCE [LARGE SCALE GENOMIC DNA]</scope>
    <source>
        <strain evidence="2 3">2789STDY5608866</strain>
    </source>
</reference>
<dbReference type="PANTHER" id="PTHR22916:SF3">
    <property type="entry name" value="UDP-GLCNAC:BETAGAL BETA-1,3-N-ACETYLGLUCOSAMINYLTRANSFERASE-LIKE PROTEIN 1"/>
    <property type="match status" value="1"/>
</dbReference>
<dbReference type="EMBL" id="CYYY01000010">
    <property type="protein sequence ID" value="CUO06363.1"/>
    <property type="molecule type" value="Genomic_DNA"/>
</dbReference>
<evidence type="ECO:0000313" key="3">
    <source>
        <dbReference type="Proteomes" id="UP000095439"/>
    </source>
</evidence>
<organism evidence="2 3">
    <name type="scientific">Dorea longicatena</name>
    <dbReference type="NCBI Taxonomy" id="88431"/>
    <lineage>
        <taxon>Bacteria</taxon>
        <taxon>Bacillati</taxon>
        <taxon>Bacillota</taxon>
        <taxon>Clostridia</taxon>
        <taxon>Lachnospirales</taxon>
        <taxon>Lachnospiraceae</taxon>
        <taxon>Dorea</taxon>
    </lineage>
</organism>
<proteinExistence type="predicted"/>
<protein>
    <submittedName>
        <fullName evidence="2">Spore coat polysaccharide biosynthesis protein spsA</fullName>
    </submittedName>
</protein>
<dbReference type="GO" id="GO:0016758">
    <property type="term" value="F:hexosyltransferase activity"/>
    <property type="evidence" value="ECO:0007669"/>
    <property type="project" value="UniProtKB-ARBA"/>
</dbReference>